<dbReference type="EMBL" id="LGRX02011760">
    <property type="protein sequence ID" value="KAK3268545.1"/>
    <property type="molecule type" value="Genomic_DNA"/>
</dbReference>
<keyword evidence="1" id="KW-1133">Transmembrane helix</keyword>
<name>A0AAE0FZQ1_9CHLO</name>
<evidence type="ECO:0000313" key="3">
    <source>
        <dbReference type="Proteomes" id="UP001190700"/>
    </source>
</evidence>
<comment type="caution">
    <text evidence="2">The sequence shown here is derived from an EMBL/GenBank/DDBJ whole genome shotgun (WGS) entry which is preliminary data.</text>
</comment>
<reference evidence="2 3" key="1">
    <citation type="journal article" date="2015" name="Genome Biol. Evol.">
        <title>Comparative Genomics of a Bacterivorous Green Alga Reveals Evolutionary Causalities and Consequences of Phago-Mixotrophic Mode of Nutrition.</title>
        <authorList>
            <person name="Burns J.A."/>
            <person name="Paasch A."/>
            <person name="Narechania A."/>
            <person name="Kim E."/>
        </authorList>
    </citation>
    <scope>NUCLEOTIDE SEQUENCE [LARGE SCALE GENOMIC DNA]</scope>
    <source>
        <strain evidence="2 3">PLY_AMNH</strain>
    </source>
</reference>
<protein>
    <submittedName>
        <fullName evidence="2">Uncharacterized protein</fullName>
    </submittedName>
</protein>
<gene>
    <name evidence="2" type="ORF">CYMTET_22958</name>
</gene>
<feature type="transmembrane region" description="Helical" evidence="1">
    <location>
        <begin position="231"/>
        <end position="252"/>
    </location>
</feature>
<dbReference type="AlphaFoldDB" id="A0AAE0FZQ1"/>
<dbReference type="Proteomes" id="UP001190700">
    <property type="component" value="Unassembled WGS sequence"/>
</dbReference>
<keyword evidence="3" id="KW-1185">Reference proteome</keyword>
<evidence type="ECO:0000313" key="2">
    <source>
        <dbReference type="EMBL" id="KAK3268545.1"/>
    </source>
</evidence>
<proteinExistence type="predicted"/>
<keyword evidence="1" id="KW-0472">Membrane</keyword>
<organism evidence="2 3">
    <name type="scientific">Cymbomonas tetramitiformis</name>
    <dbReference type="NCBI Taxonomy" id="36881"/>
    <lineage>
        <taxon>Eukaryota</taxon>
        <taxon>Viridiplantae</taxon>
        <taxon>Chlorophyta</taxon>
        <taxon>Pyramimonadophyceae</taxon>
        <taxon>Pyramimonadales</taxon>
        <taxon>Pyramimonadaceae</taxon>
        <taxon>Cymbomonas</taxon>
    </lineage>
</organism>
<keyword evidence="1" id="KW-0812">Transmembrane</keyword>
<accession>A0AAE0FZQ1</accession>
<evidence type="ECO:0000256" key="1">
    <source>
        <dbReference type="SAM" id="Phobius"/>
    </source>
</evidence>
<sequence length="262" mass="28442">MSALIQAPPTIVLQNHLPATRKRTGYAYPKDRSLPGAQKVLRAASFKSSSLLGFKVPKAYTSKVFARRTSLLVFDSLPTFEVTLDTIDARKQLLLEQIVFEDGYSAIYVAGVANGAEAQEAGILPGMCLRAVSDPIEKTQLWEFTGQEKLRNVKDAINTTRAYTVKLVLDSDPTISAAMAEEYAGSLVSKDGEEAAAPTPKPTPAATKVDREDLYTDNWEGDVYVGSRWNVLSVGLALTIAVPVLGLIFALSTRGVLWGLNY</sequence>